<evidence type="ECO:0000313" key="2">
    <source>
        <dbReference type="EMBL" id="KAE8716732.1"/>
    </source>
</evidence>
<accession>A0A6A3BNR4</accession>
<evidence type="ECO:0000313" key="3">
    <source>
        <dbReference type="Proteomes" id="UP000436088"/>
    </source>
</evidence>
<dbReference type="PANTHER" id="PTHR32487:SF31">
    <property type="entry name" value="NAD-DEPENDENT EPIMERASE_DEHYDRATASE DOMAIN-CONTAINING PROTEIN"/>
    <property type="match status" value="1"/>
</dbReference>
<dbReference type="EMBL" id="VEPZ02000842">
    <property type="protein sequence ID" value="KAE8716732.1"/>
    <property type="molecule type" value="Genomic_DNA"/>
</dbReference>
<dbReference type="Proteomes" id="UP000436088">
    <property type="component" value="Unassembled WGS sequence"/>
</dbReference>
<dbReference type="Pfam" id="PF22917">
    <property type="entry name" value="PRISE"/>
    <property type="match status" value="1"/>
</dbReference>
<dbReference type="GO" id="GO:0016627">
    <property type="term" value="F:oxidoreductase activity, acting on the CH-CH group of donors"/>
    <property type="evidence" value="ECO:0007669"/>
    <property type="project" value="UniProtKB-ARBA"/>
</dbReference>
<name>A0A6A3BNR4_HIBSY</name>
<proteinExistence type="predicted"/>
<dbReference type="Gene3D" id="3.40.50.720">
    <property type="entry name" value="NAD(P)-binding Rossmann-like Domain"/>
    <property type="match status" value="1"/>
</dbReference>
<keyword evidence="3" id="KW-1185">Reference proteome</keyword>
<dbReference type="InterPro" id="IPR055222">
    <property type="entry name" value="PRISE-like_Rossmann-fold"/>
</dbReference>
<dbReference type="PANTHER" id="PTHR32487">
    <property type="entry name" value="3-OXO-DELTA(4,5)-STEROID 5-BETA-REDUCTASE"/>
    <property type="match status" value="1"/>
</dbReference>
<organism evidence="2 3">
    <name type="scientific">Hibiscus syriacus</name>
    <name type="common">Rose of Sharon</name>
    <dbReference type="NCBI Taxonomy" id="106335"/>
    <lineage>
        <taxon>Eukaryota</taxon>
        <taxon>Viridiplantae</taxon>
        <taxon>Streptophyta</taxon>
        <taxon>Embryophyta</taxon>
        <taxon>Tracheophyta</taxon>
        <taxon>Spermatophyta</taxon>
        <taxon>Magnoliopsida</taxon>
        <taxon>eudicotyledons</taxon>
        <taxon>Gunneridae</taxon>
        <taxon>Pentapetalae</taxon>
        <taxon>rosids</taxon>
        <taxon>malvids</taxon>
        <taxon>Malvales</taxon>
        <taxon>Malvaceae</taxon>
        <taxon>Malvoideae</taxon>
        <taxon>Hibiscus</taxon>
    </lineage>
</organism>
<reference evidence="2" key="1">
    <citation type="submission" date="2019-09" db="EMBL/GenBank/DDBJ databases">
        <title>Draft genome information of white flower Hibiscus syriacus.</title>
        <authorList>
            <person name="Kim Y.-M."/>
        </authorList>
    </citation>
    <scope>NUCLEOTIDE SEQUENCE [LARGE SCALE GENOMIC DNA]</scope>
    <source>
        <strain evidence="2">YM2019G1</strain>
    </source>
</reference>
<protein>
    <submittedName>
        <fullName evidence="2">3-oxo-Delta(4,5)-steroid 5-beta-reductase</fullName>
    </submittedName>
</protein>
<sequence length="159" mass="18074">MSCGGQEPSVLPSRGPECAEVETICLQTGRRHYTGPSDLIGKVRVQPHDPPFHEDLPRLKSLNFCYTLEDVLFEEVKGKDRLTWSVHRPALVFGFSPFSSMNIVRSLCVYASICKHEGKPLMFPGNRQAWDGYWDASDADLIAEHQIWGRRTDTRRTKP</sequence>
<dbReference type="AlphaFoldDB" id="A0A6A3BNR4"/>
<evidence type="ECO:0000259" key="1">
    <source>
        <dbReference type="Pfam" id="PF22917"/>
    </source>
</evidence>
<gene>
    <name evidence="2" type="ORF">F3Y22_tig00110109pilonHSYRG00087</name>
</gene>
<dbReference type="GO" id="GO:0006629">
    <property type="term" value="P:lipid metabolic process"/>
    <property type="evidence" value="ECO:0007669"/>
    <property type="project" value="UniProtKB-ARBA"/>
</dbReference>
<feature type="domain" description="PRISE-like Rossmann-fold" evidence="1">
    <location>
        <begin position="18"/>
        <end position="155"/>
    </location>
</feature>
<comment type="caution">
    <text evidence="2">The sequence shown here is derived from an EMBL/GenBank/DDBJ whole genome shotgun (WGS) entry which is preliminary data.</text>
</comment>